<dbReference type="EMBL" id="JACXAA010000009">
    <property type="protein sequence ID" value="MBD2755633.1"/>
    <property type="molecule type" value="Genomic_DNA"/>
</dbReference>
<organism evidence="3 4">
    <name type="scientific">Spirosoma validum</name>
    <dbReference type="NCBI Taxonomy" id="2771355"/>
    <lineage>
        <taxon>Bacteria</taxon>
        <taxon>Pseudomonadati</taxon>
        <taxon>Bacteroidota</taxon>
        <taxon>Cytophagia</taxon>
        <taxon>Cytophagales</taxon>
        <taxon>Cytophagaceae</taxon>
        <taxon>Spirosoma</taxon>
    </lineage>
</organism>
<feature type="domain" description="Outer membrane protein beta-barrel" evidence="2">
    <location>
        <begin position="24"/>
        <end position="182"/>
    </location>
</feature>
<evidence type="ECO:0000313" key="3">
    <source>
        <dbReference type="EMBL" id="MBD2755633.1"/>
    </source>
</evidence>
<name>A0A927GFF3_9BACT</name>
<reference evidence="3" key="1">
    <citation type="submission" date="2020-09" db="EMBL/GenBank/DDBJ databases">
        <authorList>
            <person name="Kim M.K."/>
        </authorList>
    </citation>
    <scope>NUCLEOTIDE SEQUENCE</scope>
    <source>
        <strain evidence="3">BT704</strain>
    </source>
</reference>
<feature type="signal peptide" evidence="1">
    <location>
        <begin position="1"/>
        <end position="21"/>
    </location>
</feature>
<keyword evidence="4" id="KW-1185">Reference proteome</keyword>
<gene>
    <name evidence="3" type="ORF">IC230_22205</name>
</gene>
<evidence type="ECO:0000313" key="4">
    <source>
        <dbReference type="Proteomes" id="UP000653797"/>
    </source>
</evidence>
<comment type="caution">
    <text evidence="3">The sequence shown here is derived from an EMBL/GenBank/DDBJ whole genome shotgun (WGS) entry which is preliminary data.</text>
</comment>
<accession>A0A927GFF3</accession>
<dbReference type="InterPro" id="IPR025665">
    <property type="entry name" value="Beta-barrel_OMP_2"/>
</dbReference>
<dbReference type="Proteomes" id="UP000653797">
    <property type="component" value="Unassembled WGS sequence"/>
</dbReference>
<dbReference type="Pfam" id="PF13568">
    <property type="entry name" value="OMP_b-brl_2"/>
    <property type="match status" value="1"/>
</dbReference>
<sequence>MNRNLVLLFSFVILSATQVCGQRNLSVSVTLSPTLAHTNYGNRYFYPESDGQVVEPVYVNGSRWAFGPSVGLSVLYTYAPGWSVSSGIWFQQVAIRQSRQPLAGEGSVTLRKRVFRVPLLLNYYANQQRLSPYFSFGLLTDFPLTSRVLVTRAGESTQNLRLVPLNASPVFHLLLGAGIRYKLTDQYTFMAQPVWTYNFGQLGGSRTHDPSFELSLQTQLAYTF</sequence>
<feature type="chain" id="PRO_5037885896" evidence="1">
    <location>
        <begin position="22"/>
        <end position="224"/>
    </location>
</feature>
<proteinExistence type="predicted"/>
<protein>
    <submittedName>
        <fullName evidence="3">Outer membrane beta-barrel protein</fullName>
    </submittedName>
</protein>
<evidence type="ECO:0000256" key="1">
    <source>
        <dbReference type="SAM" id="SignalP"/>
    </source>
</evidence>
<keyword evidence="1" id="KW-0732">Signal</keyword>
<evidence type="ECO:0000259" key="2">
    <source>
        <dbReference type="Pfam" id="PF13568"/>
    </source>
</evidence>
<dbReference type="AlphaFoldDB" id="A0A927GFF3"/>